<evidence type="ECO:0000259" key="1">
    <source>
        <dbReference type="Pfam" id="PF04577"/>
    </source>
</evidence>
<dbReference type="eggNOG" id="COG4421">
    <property type="taxonomic scope" value="Bacteria"/>
</dbReference>
<evidence type="ECO:0000313" key="3">
    <source>
        <dbReference type="Proteomes" id="UP000000692"/>
    </source>
</evidence>
<dbReference type="GO" id="GO:0016757">
    <property type="term" value="F:glycosyltransferase activity"/>
    <property type="evidence" value="ECO:0007669"/>
    <property type="project" value="InterPro"/>
</dbReference>
<name>F9Y3S0_KETVW</name>
<organism evidence="2 3">
    <name type="scientific">Ketogulonicigenium vulgare (strain WSH-001)</name>
    <dbReference type="NCBI Taxonomy" id="759362"/>
    <lineage>
        <taxon>Bacteria</taxon>
        <taxon>Pseudomonadati</taxon>
        <taxon>Pseudomonadota</taxon>
        <taxon>Alphaproteobacteria</taxon>
        <taxon>Rhodobacterales</taxon>
        <taxon>Roseobacteraceae</taxon>
        <taxon>Ketogulonicigenium</taxon>
    </lineage>
</organism>
<dbReference type="KEGG" id="kvl:KVU_0595"/>
<dbReference type="HOGENOM" id="CLU_051337_0_0_5"/>
<accession>F9Y3S0</accession>
<dbReference type="Proteomes" id="UP000000692">
    <property type="component" value="Chromosome"/>
</dbReference>
<evidence type="ECO:0000313" key="2">
    <source>
        <dbReference type="EMBL" id="AEM40434.1"/>
    </source>
</evidence>
<keyword evidence="3" id="KW-1185">Reference proteome</keyword>
<feature type="domain" description="Glycosyltransferase 61 catalytic" evidence="1">
    <location>
        <begin position="102"/>
        <end position="268"/>
    </location>
</feature>
<dbReference type="Pfam" id="PF04577">
    <property type="entry name" value="Glyco_transf_61"/>
    <property type="match status" value="1"/>
</dbReference>
<dbReference type="InterPro" id="IPR049625">
    <property type="entry name" value="Glyco_transf_61_cat"/>
</dbReference>
<dbReference type="PATRIC" id="fig|759362.5.peg.624"/>
<protein>
    <recommendedName>
        <fullName evidence="1">Glycosyltransferase 61 catalytic domain-containing protein</fullName>
    </recommendedName>
</protein>
<gene>
    <name evidence="2" type="ordered locus">KVU_0595</name>
</gene>
<reference evidence="2 3" key="1">
    <citation type="journal article" date="2011" name="J. Bacteriol.">
        <title>Complete genome sequence of the industrial strain Ketogulonicigenium vulgare WSH-001.</title>
        <authorList>
            <person name="Liu L."/>
            <person name="Li Y."/>
            <person name="Zhang J."/>
            <person name="Zhou Z."/>
            <person name="Liu J."/>
            <person name="Li X."/>
            <person name="Zhou J."/>
            <person name="Du G."/>
            <person name="Wang L."/>
            <person name="Chen J."/>
        </authorList>
    </citation>
    <scope>NUCLEOTIDE SEQUENCE [LARGE SCALE GENOMIC DNA]</scope>
    <source>
        <strain evidence="2 3">WSH-001</strain>
    </source>
</reference>
<sequence length="391" mass="43360">MSIAVSDQVKENSALLRLDLNDTANALRVLSDAYVIPPDPTKKSGRYTNSGVLDADGNFVIQSISWSNSTEQVNSAPATPAPEEVEQLKGRYIFGGVLYGHFGHFIVESLARLWAQDAEGVDAEAYIFTAKVSTFPQKSVEKLQKLAALLGLRLPIIVARVPTQVETLYVPAQGFGMNDLIEGSAAFRTFMNTHAGAGIEPTGDEKIYISRSKLPSDRGSLLGEYKLEEYLAAEGYDIFHPQRFPAEEQIARYKAARQIIAVDCSPLHMLGYVGHKDQSAAIILRRSMVIGDYLARQLQSFKGMDAYSIDCLLDDWILQPGSRPSRSSWGEIDFGALHAKLLASGHIQNPTPWPSLTQEERSAELERIEKMHEAKFRSYNEIKVIRNKSII</sequence>
<dbReference type="EMBL" id="CP002018">
    <property type="protein sequence ID" value="AEM40434.1"/>
    <property type="molecule type" value="Genomic_DNA"/>
</dbReference>
<dbReference type="AlphaFoldDB" id="F9Y3S0"/>
<proteinExistence type="predicted"/>
<dbReference type="OrthoDB" id="7843421at2"/>